<evidence type="ECO:0000256" key="1">
    <source>
        <dbReference type="ARBA" id="ARBA00001933"/>
    </source>
</evidence>
<dbReference type="SUPFAM" id="SSF53383">
    <property type="entry name" value="PLP-dependent transferases"/>
    <property type="match status" value="1"/>
</dbReference>
<dbReference type="Gene3D" id="3.40.640.10">
    <property type="entry name" value="Type I PLP-dependent aspartate aminotransferase-like (Major domain)"/>
    <property type="match status" value="1"/>
</dbReference>
<dbReference type="InterPro" id="IPR050881">
    <property type="entry name" value="LL-DAP_aminotransferase"/>
</dbReference>
<organism evidence="6 7">
    <name type="scientific">Clostridium ganghwense</name>
    <dbReference type="NCBI Taxonomy" id="312089"/>
    <lineage>
        <taxon>Bacteria</taxon>
        <taxon>Bacillati</taxon>
        <taxon>Bacillota</taxon>
        <taxon>Clostridia</taxon>
        <taxon>Eubacteriales</taxon>
        <taxon>Clostridiaceae</taxon>
        <taxon>Clostridium</taxon>
    </lineage>
</organism>
<dbReference type="InterPro" id="IPR004838">
    <property type="entry name" value="NHTrfase_class1_PyrdxlP-BS"/>
</dbReference>
<dbReference type="InterPro" id="IPR004839">
    <property type="entry name" value="Aminotransferase_I/II_large"/>
</dbReference>
<evidence type="ECO:0000256" key="2">
    <source>
        <dbReference type="ARBA" id="ARBA00022576"/>
    </source>
</evidence>
<keyword evidence="3 4" id="KW-0808">Transferase</keyword>
<evidence type="ECO:0000313" key="7">
    <source>
        <dbReference type="Proteomes" id="UP001079657"/>
    </source>
</evidence>
<evidence type="ECO:0000259" key="5">
    <source>
        <dbReference type="Pfam" id="PF00155"/>
    </source>
</evidence>
<proteinExistence type="inferred from homology"/>
<dbReference type="Gene3D" id="3.90.1150.10">
    <property type="entry name" value="Aspartate Aminotransferase, domain 1"/>
    <property type="match status" value="1"/>
</dbReference>
<feature type="domain" description="Aminotransferase class I/classII large" evidence="5">
    <location>
        <begin position="31"/>
        <end position="380"/>
    </location>
</feature>
<keyword evidence="7" id="KW-1185">Reference proteome</keyword>
<dbReference type="RefSeq" id="WP_268049846.1">
    <property type="nucleotide sequence ID" value="NZ_JAPQES010000003.1"/>
</dbReference>
<dbReference type="PANTHER" id="PTHR42832">
    <property type="entry name" value="AMINO ACID AMINOTRANSFERASE"/>
    <property type="match status" value="1"/>
</dbReference>
<gene>
    <name evidence="6" type="ORF">OXH55_10215</name>
</gene>
<dbReference type="CDD" id="cd00609">
    <property type="entry name" value="AAT_like"/>
    <property type="match status" value="1"/>
</dbReference>
<comment type="similarity">
    <text evidence="4">Belongs to the class-I pyridoxal-phosphate-dependent aminotransferase family.</text>
</comment>
<evidence type="ECO:0000256" key="3">
    <source>
        <dbReference type="ARBA" id="ARBA00022679"/>
    </source>
</evidence>
<evidence type="ECO:0000313" key="6">
    <source>
        <dbReference type="EMBL" id="MCY6371006.1"/>
    </source>
</evidence>
<dbReference type="InterPro" id="IPR015424">
    <property type="entry name" value="PyrdxlP-dep_Trfase"/>
</dbReference>
<name>A0ABT4CS12_9CLOT</name>
<reference evidence="6" key="1">
    <citation type="submission" date="2022-12" db="EMBL/GenBank/DDBJ databases">
        <authorList>
            <person name="Wang J."/>
        </authorList>
    </citation>
    <scope>NUCLEOTIDE SEQUENCE</scope>
    <source>
        <strain evidence="6">HY-42-06</strain>
    </source>
</reference>
<comment type="cofactor">
    <cofactor evidence="1 4">
        <name>pyridoxal 5'-phosphate</name>
        <dbReference type="ChEBI" id="CHEBI:597326"/>
    </cofactor>
</comment>
<dbReference type="PROSITE" id="PS00105">
    <property type="entry name" value="AA_TRANSFER_CLASS_1"/>
    <property type="match status" value="1"/>
</dbReference>
<comment type="caution">
    <text evidence="6">The sequence shown here is derived from an EMBL/GenBank/DDBJ whole genome shotgun (WGS) entry which is preliminary data.</text>
</comment>
<dbReference type="Proteomes" id="UP001079657">
    <property type="component" value="Unassembled WGS sequence"/>
</dbReference>
<dbReference type="Pfam" id="PF00155">
    <property type="entry name" value="Aminotran_1_2"/>
    <property type="match status" value="1"/>
</dbReference>
<keyword evidence="2 4" id="KW-0032">Aminotransferase</keyword>
<dbReference type="InterPro" id="IPR015422">
    <property type="entry name" value="PyrdxlP-dep_Trfase_small"/>
</dbReference>
<accession>A0ABT4CS12</accession>
<dbReference type="GO" id="GO:0008483">
    <property type="term" value="F:transaminase activity"/>
    <property type="evidence" value="ECO:0007669"/>
    <property type="project" value="UniProtKB-KW"/>
</dbReference>
<dbReference type="EMBL" id="JAPQES010000003">
    <property type="protein sequence ID" value="MCY6371006.1"/>
    <property type="molecule type" value="Genomic_DNA"/>
</dbReference>
<dbReference type="PANTHER" id="PTHR42832:SF3">
    <property type="entry name" value="L-GLUTAMINE--4-(METHYLSULFANYL)-2-OXOBUTANOATE AMINOTRANSFERASE"/>
    <property type="match status" value="1"/>
</dbReference>
<sequence length="387" mass="43423">MNFSRKMEGLTSAIFSQLRDKKEELLAQGQEVIDFSIGSPDILPAPHIVKAIEEAVADPLNYRYAVNDLPELTEMVIKWYDRRYGVELKKEEIVSLQGSQEGLAHIALTLVNEGDTVLTPDPGYPIFNIGPFLSGAKVERIPLLKKNNYIMDLDSISSDIAYKTKMMIVSYPNNPTTAIAPMEFYEKLVWFAKKYDIAVIHDNAYNELVFDNIESNSFLSIKGAKEVGVEFNSLSKTYSIPGMRIAFALGNKNIIRQLRNLKSNIDYGVFLPVQRAAIAALSGPQDCVDRTREIYKNRGEILVEGLKKIGWEIDKSKGTMFLWALIPDKYTSSIDFTFDLLEKTGVIVVPGSSFGNRGEGFVRFALVQSEERILKAIENIDKSGILK</sequence>
<evidence type="ECO:0000256" key="4">
    <source>
        <dbReference type="RuleBase" id="RU000481"/>
    </source>
</evidence>
<dbReference type="InterPro" id="IPR015421">
    <property type="entry name" value="PyrdxlP-dep_Trfase_major"/>
</dbReference>
<dbReference type="EC" id="2.6.1.-" evidence="4"/>
<protein>
    <recommendedName>
        <fullName evidence="4">Aminotransferase</fullName>
        <ecNumber evidence="4">2.6.1.-</ecNumber>
    </recommendedName>
</protein>